<dbReference type="Gene3D" id="2.60.40.10">
    <property type="entry name" value="Immunoglobulins"/>
    <property type="match status" value="1"/>
</dbReference>
<name>A0A7R9I0G7_9NEOP</name>
<accession>A0A7R9I0G7</accession>
<dbReference type="PROSITE" id="PS50194">
    <property type="entry name" value="FILAMIN_REPEAT"/>
    <property type="match status" value="1"/>
</dbReference>
<gene>
    <name evidence="3" type="ORF">TBIB3V08_LOCUS3356</name>
</gene>
<evidence type="ECO:0000256" key="2">
    <source>
        <dbReference type="SAM" id="MobiDB-lite"/>
    </source>
</evidence>
<organism evidence="3">
    <name type="scientific">Timema bartmani</name>
    <dbReference type="NCBI Taxonomy" id="61472"/>
    <lineage>
        <taxon>Eukaryota</taxon>
        <taxon>Metazoa</taxon>
        <taxon>Ecdysozoa</taxon>
        <taxon>Arthropoda</taxon>
        <taxon>Hexapoda</taxon>
        <taxon>Insecta</taxon>
        <taxon>Pterygota</taxon>
        <taxon>Neoptera</taxon>
        <taxon>Polyneoptera</taxon>
        <taxon>Phasmatodea</taxon>
        <taxon>Timematodea</taxon>
        <taxon>Timematoidea</taxon>
        <taxon>Timematidae</taxon>
        <taxon>Timema</taxon>
    </lineage>
</organism>
<feature type="repeat" description="Filamin" evidence="1">
    <location>
        <begin position="256"/>
        <end position="379"/>
    </location>
</feature>
<dbReference type="Pfam" id="PF00630">
    <property type="entry name" value="Filamin"/>
    <property type="match status" value="1"/>
</dbReference>
<dbReference type="InterPro" id="IPR017868">
    <property type="entry name" value="Filamin/ABP280_repeat-like"/>
</dbReference>
<sequence>MHNVGPPNVCYSHWGTTKWKLCTLEDHQIEAMHTGGPPKWTLCTLEDHQMEAMHTSGPPNGSYAQWGTTKWKLSTLGDHQMEAIHTGGPLNGSYPHWGTTKCKLCTLGDHQMEAMHTGGPPNVSYAHWGTTKCKLCTLGDHQMEAINTGGPPNGSYPHWGTTKCKLSALGDHQMEAIHTGGPPRLWMMKASKGEQRKGGRAFSDDDLQQVLFTSYLERRLVRYLCQVKESIEELKRSGCRLPLIRIDTTDKDTKEGEVTNPNGCIVKGMGLVMAVKNRRATFYIYPRFPQQPSDFFIEIKGPSEDFGSATISIGSNLSQLSTISKQFSPTPRPCNIVVNYKVNNTYVRVTYVPCSEGPHELSVLQNEKHVIGSPYHIIVDKSSVEPLSYSKWKKLSEEEEDSKKKITRRRLRVLMKVVDFVTEKMLLTEDDMQEGEVDLVYNDEVENVYFDDQVNHANIDFPEEDEHYNNLNIDMGDSDYVSCEDIHRSPHKNSEMVHIIERVGIVSKWKRCFENKNGAPSIGEKKFSRQTYPNDERAEATNRQNMVSQWKQFWDELLINQTENQHTIPIAIKNKDEEKPLEALKPGIVAKPMKNQTDESTSSLQKCIDQSVPKKMNPEDQELSLQTNIMNGSSVIDAVLPACPKAAVVLYSYSDKKDDITSKNTEKSRERYEQAKSFFQKLESQSHDSAGELTGSHPRVARSVTSMENLWEVSQSDLWDKSVTRRHKFRRKKKEPRGIRSAPASDTETRLKIHRGSSSESELGGSGRCKKVLERFHVKDLFLDVAGEFCGGSIGHGVPHREAVLAALRSVDEDLDRSGAVSPYEYTNISDEHYGTSIVTSLVPLSYQPEFPYLSNTPPNLYRSRMVKSLRTVRNGMVGQGALIWRHLTLSVASKRGIVAAGPASASIFDLSSTGTVVPLQLE</sequence>
<dbReference type="InterPro" id="IPR013783">
    <property type="entry name" value="Ig-like_fold"/>
</dbReference>
<proteinExistence type="predicted"/>
<dbReference type="InterPro" id="IPR014756">
    <property type="entry name" value="Ig_E-set"/>
</dbReference>
<dbReference type="AlphaFoldDB" id="A0A7R9I0G7"/>
<dbReference type="SUPFAM" id="SSF81296">
    <property type="entry name" value="E set domains"/>
    <property type="match status" value="1"/>
</dbReference>
<feature type="region of interest" description="Disordered" evidence="2">
    <location>
        <begin position="729"/>
        <end position="764"/>
    </location>
</feature>
<evidence type="ECO:0000313" key="3">
    <source>
        <dbReference type="EMBL" id="CAD7440870.1"/>
    </source>
</evidence>
<evidence type="ECO:0000256" key="1">
    <source>
        <dbReference type="PROSITE-ProRule" id="PRU00087"/>
    </source>
</evidence>
<protein>
    <submittedName>
        <fullName evidence="3">Uncharacterized protein</fullName>
    </submittedName>
</protein>
<reference evidence="3" key="1">
    <citation type="submission" date="2020-11" db="EMBL/GenBank/DDBJ databases">
        <authorList>
            <person name="Tran Van P."/>
        </authorList>
    </citation>
    <scope>NUCLEOTIDE SEQUENCE</scope>
</reference>
<dbReference type="EMBL" id="OD565104">
    <property type="protein sequence ID" value="CAD7440870.1"/>
    <property type="molecule type" value="Genomic_DNA"/>
</dbReference>